<evidence type="ECO:0000256" key="9">
    <source>
        <dbReference type="RuleBase" id="RU003923"/>
    </source>
</evidence>
<feature type="transmembrane region" description="Helical" evidence="10">
    <location>
        <begin position="282"/>
        <end position="300"/>
    </location>
</feature>
<dbReference type="EMBL" id="SVBY01000068">
    <property type="protein sequence ID" value="MBE6093272.1"/>
    <property type="molecule type" value="Genomic_DNA"/>
</dbReference>
<dbReference type="Pfam" id="PF00482">
    <property type="entry name" value="T2SSF"/>
    <property type="match status" value="2"/>
</dbReference>
<evidence type="ECO:0000256" key="7">
    <source>
        <dbReference type="ARBA" id="ARBA00022989"/>
    </source>
</evidence>
<dbReference type="PRINTS" id="PR00812">
    <property type="entry name" value="BCTERIALGSPF"/>
</dbReference>
<keyword evidence="6 9" id="KW-0812">Transmembrane</keyword>
<keyword evidence="8 10" id="KW-0472">Membrane</keyword>
<dbReference type="GO" id="GO:0005886">
    <property type="term" value="C:plasma membrane"/>
    <property type="evidence" value="ECO:0007669"/>
    <property type="project" value="UniProtKB-SubCell"/>
</dbReference>
<evidence type="ECO:0000256" key="1">
    <source>
        <dbReference type="ARBA" id="ARBA00004429"/>
    </source>
</evidence>
<feature type="transmembrane region" description="Helical" evidence="10">
    <location>
        <begin position="404"/>
        <end position="425"/>
    </location>
</feature>
<feature type="transmembrane region" description="Helical" evidence="10">
    <location>
        <begin position="244"/>
        <end position="270"/>
    </location>
</feature>
<feature type="domain" description="Type II secretion system protein GspF" evidence="11">
    <location>
        <begin position="303"/>
        <end position="423"/>
    </location>
</feature>
<gene>
    <name evidence="12" type="ORF">E7201_08940</name>
</gene>
<dbReference type="InterPro" id="IPR018076">
    <property type="entry name" value="T2SS_GspF_dom"/>
</dbReference>
<dbReference type="Proteomes" id="UP000761380">
    <property type="component" value="Unassembled WGS sequence"/>
</dbReference>
<keyword evidence="3 9" id="KW-0813">Transport</keyword>
<evidence type="ECO:0000256" key="10">
    <source>
        <dbReference type="SAM" id="Phobius"/>
    </source>
</evidence>
<comment type="subcellular location">
    <subcellularLocation>
        <location evidence="1">Cell inner membrane</location>
        <topology evidence="1">Multi-pass membrane protein</topology>
    </subcellularLocation>
    <subcellularLocation>
        <location evidence="9">Cell membrane</location>
        <topology evidence="9">Multi-pass membrane protein</topology>
    </subcellularLocation>
</comment>
<evidence type="ECO:0000256" key="4">
    <source>
        <dbReference type="ARBA" id="ARBA00022475"/>
    </source>
</evidence>
<feature type="domain" description="Type II secretion system protein GspF" evidence="11">
    <location>
        <begin position="99"/>
        <end position="221"/>
    </location>
</feature>
<dbReference type="Gene3D" id="1.20.81.30">
    <property type="entry name" value="Type II secretion system (T2SS), domain F"/>
    <property type="match status" value="2"/>
</dbReference>
<dbReference type="PANTHER" id="PTHR30012">
    <property type="entry name" value="GENERAL SECRETION PATHWAY PROTEIN"/>
    <property type="match status" value="1"/>
</dbReference>
<dbReference type="PANTHER" id="PTHR30012:SF0">
    <property type="entry name" value="TYPE II SECRETION SYSTEM PROTEIN F-RELATED"/>
    <property type="match status" value="1"/>
</dbReference>
<feature type="transmembrane region" description="Helical" evidence="10">
    <location>
        <begin position="197"/>
        <end position="224"/>
    </location>
</feature>
<evidence type="ECO:0000256" key="8">
    <source>
        <dbReference type="ARBA" id="ARBA00023136"/>
    </source>
</evidence>
<keyword evidence="7 10" id="KW-1133">Transmembrane helix</keyword>
<dbReference type="InterPro" id="IPR042094">
    <property type="entry name" value="T2SS_GspF_sf"/>
</dbReference>
<proteinExistence type="inferred from homology"/>
<keyword evidence="5" id="KW-0997">Cell inner membrane</keyword>
<keyword evidence="4" id="KW-1003">Cell membrane</keyword>
<comment type="caution">
    <text evidence="12">The sequence shown here is derived from an EMBL/GenBank/DDBJ whole genome shotgun (WGS) entry which is preliminary data.</text>
</comment>
<accession>A0A927WJW2</accession>
<comment type="similarity">
    <text evidence="2 9">Belongs to the GSP F family.</text>
</comment>
<evidence type="ECO:0000256" key="3">
    <source>
        <dbReference type="ARBA" id="ARBA00022448"/>
    </source>
</evidence>
<dbReference type="AlphaFoldDB" id="A0A927WJW2"/>
<dbReference type="InterPro" id="IPR001992">
    <property type="entry name" value="T2SS_GspF/T4SS_PilC_CS"/>
</dbReference>
<name>A0A927WJW2_SELRU</name>
<dbReference type="GO" id="GO:0009306">
    <property type="term" value="P:protein secretion"/>
    <property type="evidence" value="ECO:0007669"/>
    <property type="project" value="InterPro"/>
</dbReference>
<protein>
    <submittedName>
        <fullName evidence="12">Type II secretion system F family protein</fullName>
    </submittedName>
</protein>
<organism evidence="12 13">
    <name type="scientific">Selenomonas ruminantium</name>
    <dbReference type="NCBI Taxonomy" id="971"/>
    <lineage>
        <taxon>Bacteria</taxon>
        <taxon>Bacillati</taxon>
        <taxon>Bacillota</taxon>
        <taxon>Negativicutes</taxon>
        <taxon>Selenomonadales</taxon>
        <taxon>Selenomonadaceae</taxon>
        <taxon>Selenomonas</taxon>
    </lineage>
</organism>
<evidence type="ECO:0000256" key="2">
    <source>
        <dbReference type="ARBA" id="ARBA00005745"/>
    </source>
</evidence>
<evidence type="ECO:0000259" key="11">
    <source>
        <dbReference type="Pfam" id="PF00482"/>
    </source>
</evidence>
<dbReference type="PROSITE" id="PS00874">
    <property type="entry name" value="T2SP_F"/>
    <property type="match status" value="1"/>
</dbReference>
<reference evidence="12" key="1">
    <citation type="submission" date="2019-04" db="EMBL/GenBank/DDBJ databases">
        <title>Evolution of Biomass-Degrading Anaerobic Consortia Revealed by Metagenomics.</title>
        <authorList>
            <person name="Peng X."/>
        </authorList>
    </citation>
    <scope>NUCLEOTIDE SEQUENCE</scope>
    <source>
        <strain evidence="12">SIG240</strain>
    </source>
</reference>
<evidence type="ECO:0000313" key="13">
    <source>
        <dbReference type="Proteomes" id="UP000761380"/>
    </source>
</evidence>
<dbReference type="InterPro" id="IPR003004">
    <property type="entry name" value="GspF/PilC"/>
</dbReference>
<sequence>MPKDFGRQDELTGLSMTSFAASREVFMTYHYEAYNRQGEHYQGEIEAGSRQEAAHKIRRQGLWITALASNDKNKKGIKDYFEETKFFAKAVDDTQIALFFRQMSVLLSAGIPVHEALKSLLAGGRQGSYTRLLTGLYQQVLKGKSLSAAMEESHCFSPRIVQLVSAGERAGTLEETFTRLADFLAQMVKNREQLKSVLLYPAIIGVTALAVLIFMTLFILPAFASLLSNLQTELPLPTKILLDLAAFLQAYGVETMAGGCVLALGVYGLSRQAVVCYYSHRLLLSLPLVGTLACHVAWSLTFHTLAMLLEQGINLHMALKMAAPVTGNRYIEKELCCLQNKVEQGSSLINALQDCQAFPPMLLEMLEAGEQAGQLEVMLGKAAAFCQVLAENESSRLQALAEPAAIFTIGGLVFFMVMAVIMPLLNTMDALSM</sequence>
<evidence type="ECO:0000313" key="12">
    <source>
        <dbReference type="EMBL" id="MBE6093272.1"/>
    </source>
</evidence>
<dbReference type="FunFam" id="1.20.81.30:FF:000001">
    <property type="entry name" value="Type II secretion system protein F"/>
    <property type="match status" value="1"/>
</dbReference>
<evidence type="ECO:0000256" key="5">
    <source>
        <dbReference type="ARBA" id="ARBA00022519"/>
    </source>
</evidence>
<evidence type="ECO:0000256" key="6">
    <source>
        <dbReference type="ARBA" id="ARBA00022692"/>
    </source>
</evidence>